<evidence type="ECO:0000313" key="2">
    <source>
        <dbReference type="EMBL" id="KYG75204.1"/>
    </source>
</evidence>
<keyword evidence="3" id="KW-1185">Reference proteome</keyword>
<proteinExistence type="predicted"/>
<keyword evidence="1" id="KW-1133">Transmembrane helix</keyword>
<comment type="caution">
    <text evidence="2">The sequence shown here is derived from an EMBL/GenBank/DDBJ whole genome shotgun (WGS) entry which is preliminary data.</text>
</comment>
<name>A0A150X946_9BACT</name>
<feature type="transmembrane region" description="Helical" evidence="1">
    <location>
        <begin position="12"/>
        <end position="30"/>
    </location>
</feature>
<evidence type="ECO:0000313" key="3">
    <source>
        <dbReference type="Proteomes" id="UP000075606"/>
    </source>
</evidence>
<gene>
    <name evidence="2" type="ORF">AWW68_10380</name>
</gene>
<sequence length="186" mass="21731">MSEKKPFLDSQTYITLGYLTVVLIGMMFDYKYYNHFDINIFEYADILDFLLAPVKNFELILFAAASLIAVLIFFQVDKLWQGRWPKSYKRFNFGMSTNALKKYRPYIIVLSALAYLNLASEFYGDRMFKRFEEAPKEIEIVFQSDERVLKGKLIGKNADYVIMQTDDQAVKAIPVSSDVQEIIIHR</sequence>
<feature type="transmembrane region" description="Helical" evidence="1">
    <location>
        <begin position="59"/>
        <end position="76"/>
    </location>
</feature>
<feature type="transmembrane region" description="Helical" evidence="1">
    <location>
        <begin position="103"/>
        <end position="123"/>
    </location>
</feature>
<protein>
    <submittedName>
        <fullName evidence="2">Uncharacterized protein</fullName>
    </submittedName>
</protein>
<reference evidence="2 3" key="1">
    <citation type="submission" date="2016-01" db="EMBL/GenBank/DDBJ databases">
        <title>Genome sequencing of Roseivirga spongicola UST030701-084.</title>
        <authorList>
            <person name="Selvaratnam C."/>
            <person name="Thevarajoo S."/>
            <person name="Goh K.M."/>
            <person name="Ee R."/>
            <person name="Chan K.-G."/>
            <person name="Chong C.S."/>
        </authorList>
    </citation>
    <scope>NUCLEOTIDE SEQUENCE [LARGE SCALE GENOMIC DNA]</scope>
    <source>
        <strain evidence="2 3">UST030701-084</strain>
    </source>
</reference>
<evidence type="ECO:0000256" key="1">
    <source>
        <dbReference type="SAM" id="Phobius"/>
    </source>
</evidence>
<keyword evidence="1" id="KW-0812">Transmembrane</keyword>
<dbReference type="Proteomes" id="UP000075606">
    <property type="component" value="Unassembled WGS sequence"/>
</dbReference>
<dbReference type="RefSeq" id="WP_068221059.1">
    <property type="nucleotide sequence ID" value="NZ_LRPC01000023.1"/>
</dbReference>
<keyword evidence="1" id="KW-0472">Membrane</keyword>
<dbReference type="AlphaFoldDB" id="A0A150X946"/>
<dbReference type="EMBL" id="LRPC01000023">
    <property type="protein sequence ID" value="KYG75204.1"/>
    <property type="molecule type" value="Genomic_DNA"/>
</dbReference>
<organism evidence="2 3">
    <name type="scientific">Roseivirga spongicola</name>
    <dbReference type="NCBI Taxonomy" id="333140"/>
    <lineage>
        <taxon>Bacteria</taxon>
        <taxon>Pseudomonadati</taxon>
        <taxon>Bacteroidota</taxon>
        <taxon>Cytophagia</taxon>
        <taxon>Cytophagales</taxon>
        <taxon>Roseivirgaceae</taxon>
        <taxon>Roseivirga</taxon>
    </lineage>
</organism>
<accession>A0A150X946</accession>
<dbReference type="OrthoDB" id="1447402at2"/>